<dbReference type="STRING" id="2017.SAMN05444320_117102"/>
<evidence type="ECO:0000313" key="1">
    <source>
        <dbReference type="EMBL" id="SHG97838.1"/>
    </source>
</evidence>
<reference evidence="1 2" key="1">
    <citation type="submission" date="2016-11" db="EMBL/GenBank/DDBJ databases">
        <authorList>
            <person name="Jaros S."/>
            <person name="Januszkiewicz K."/>
            <person name="Wedrychowicz H."/>
        </authorList>
    </citation>
    <scope>NUCLEOTIDE SEQUENCE [LARGE SCALE GENOMIC DNA]</scope>
    <source>
        <strain evidence="1 2">DSM 44523</strain>
    </source>
</reference>
<gene>
    <name evidence="1" type="ORF">SAMN05444320_117102</name>
</gene>
<keyword evidence="2" id="KW-1185">Reference proteome</keyword>
<sequence>MTQWKVSSFMAFHIVTFQLGGDRQHRLCSVFRVLPRVRRQRRPTDVCLYRFPGTAHAWEAIP</sequence>
<protein>
    <submittedName>
        <fullName evidence="1">Uncharacterized protein</fullName>
    </submittedName>
</protein>
<dbReference type="AlphaFoldDB" id="A0A1M5P7V0"/>
<dbReference type="Proteomes" id="UP000184501">
    <property type="component" value="Unassembled WGS sequence"/>
</dbReference>
<name>A0A1M5P7V0_STRHI</name>
<organism evidence="1 2">
    <name type="scientific">Streptoalloteichus hindustanus</name>
    <dbReference type="NCBI Taxonomy" id="2017"/>
    <lineage>
        <taxon>Bacteria</taxon>
        <taxon>Bacillati</taxon>
        <taxon>Actinomycetota</taxon>
        <taxon>Actinomycetes</taxon>
        <taxon>Pseudonocardiales</taxon>
        <taxon>Pseudonocardiaceae</taxon>
        <taxon>Streptoalloteichus</taxon>
    </lineage>
</organism>
<evidence type="ECO:0000313" key="2">
    <source>
        <dbReference type="Proteomes" id="UP000184501"/>
    </source>
</evidence>
<dbReference type="EMBL" id="FQVN01000017">
    <property type="protein sequence ID" value="SHG97838.1"/>
    <property type="molecule type" value="Genomic_DNA"/>
</dbReference>
<proteinExistence type="predicted"/>
<accession>A0A1M5P7V0</accession>